<dbReference type="GO" id="GO:0032007">
    <property type="term" value="P:negative regulation of TOR signaling"/>
    <property type="evidence" value="ECO:0007669"/>
    <property type="project" value="InterPro"/>
</dbReference>
<dbReference type="GO" id="GO:0034198">
    <property type="term" value="P:cellular response to amino acid starvation"/>
    <property type="evidence" value="ECO:0007669"/>
    <property type="project" value="UniProtKB-UniRule"/>
</dbReference>
<keyword evidence="5 7" id="KW-0472">Membrane</keyword>
<feature type="transmembrane region" description="Helical" evidence="7">
    <location>
        <begin position="722"/>
        <end position="740"/>
    </location>
</feature>
<evidence type="ECO:0000259" key="8">
    <source>
        <dbReference type="Pfam" id="PF24064"/>
    </source>
</evidence>
<feature type="transmembrane region" description="Helical" evidence="7">
    <location>
        <begin position="681"/>
        <end position="702"/>
    </location>
</feature>
<name>A0A085N1U2_9BILA</name>
<organism evidence="9">
    <name type="scientific">Trichuris suis</name>
    <name type="common">pig whipworm</name>
    <dbReference type="NCBI Taxonomy" id="68888"/>
    <lineage>
        <taxon>Eukaryota</taxon>
        <taxon>Metazoa</taxon>
        <taxon>Ecdysozoa</taxon>
        <taxon>Nematoda</taxon>
        <taxon>Enoplea</taxon>
        <taxon>Dorylaimia</taxon>
        <taxon>Trichinellida</taxon>
        <taxon>Trichuridae</taxon>
        <taxon>Trichuris</taxon>
    </lineage>
</organism>
<dbReference type="GO" id="GO:1990130">
    <property type="term" value="C:GATOR1 complex"/>
    <property type="evidence" value="ECO:0007669"/>
    <property type="project" value="UniProtKB-UniRule"/>
</dbReference>
<dbReference type="PANTHER" id="PTHR13116">
    <property type="entry name" value="ER MEMBRANE PROTEIN COMPLEX SUBUNIT 3"/>
    <property type="match status" value="1"/>
</dbReference>
<keyword evidence="3 7" id="KW-0812">Transmembrane</keyword>
<dbReference type="PANTHER" id="PTHR13116:SF5">
    <property type="entry name" value="ER MEMBRANE PROTEIN COMPLEX SUBUNIT 3"/>
    <property type="match status" value="1"/>
</dbReference>
<comment type="function">
    <text evidence="6">As a component of the GATOR1 complex functions as an inhibitor of the amino acid-sensing branch of the TORC1 pathway.</text>
</comment>
<gene>
    <name evidence="9" type="ORF">M514_08598</name>
</gene>
<dbReference type="InterPro" id="IPR008568">
    <property type="entry name" value="EMC3"/>
</dbReference>
<dbReference type="GO" id="GO:0005764">
    <property type="term" value="C:lysosome"/>
    <property type="evidence" value="ECO:0007669"/>
    <property type="project" value="UniProtKB-SubCell"/>
</dbReference>
<evidence type="ECO:0000256" key="2">
    <source>
        <dbReference type="ARBA" id="ARBA00005376"/>
    </source>
</evidence>
<dbReference type="SMART" id="SM01415">
    <property type="entry name" value="DUF106"/>
    <property type="match status" value="1"/>
</dbReference>
<sequence>MVERNKNSTVPLCVFLVVKCTNDDRLLFIYPCFGEQRVRCTSGRTLKSPCALRQTDNTWKQRSSHGLIENDQLILLDSSLMAFLFTVKPEMCNKAMLVKINDVRFIGYPISHDPSSSCPVSNGLTDPVNILRYNVVFAIRAEAPRKIIESFVTLAKEFALAIQHEENRCGYLTSQVKIMLDCFEIAQSHHSIKSVYDAVLKKSNLAQTLKQAFVDLLRTGTVSLSVNGWIEVSWNVHQRYSKCLTKPLFPDDVVVDDGMVIKPYHAVLLLESVKSITDKMKPDHSTAIIRFLNASTPVKPLLVVARELDYDLEQVFRIVQHLIYWRKALVIFPLTEANVYVVDPEADLTRTSLKKKFQRTFYSCCMGKILSSFSMPVPLSQFIARCGDNRDVAVRMVVWFLQHGFLMQLHTFVYLCCTGTEKTSVSTPKDIPFCESTRRMLRINCNLNELQFQDMLLAHRTSADPAQLELFVQLLPYFDGEHHIEEMMFFETLSRAKVMQVICDYDDMIVLSVHEDPFLERRLKPCKEDCRNIALVQLFDVFVFKRMSFTFSVNRDCSAADPNLQVLMAELLLDPAIRTWVFLPIVLLTFLIGVVRHYVSLLISARKEVDLQQVQDSQVLIRSRLLRENGRYIPKSAFTMRRQYFNNDENGYLTLAQQRQNVMLNPMADPSMMTEMLKGNLLNVIPMLMVGGWINWTFSGFVTTKVPFPLTLRFKPMLQHGIALASLDASWVSSASWYFLNVFGLRSMYALILGEENAADQTKMMQEQMNLPASAMPQDPRHAFKAEWEALQLHSHQWAVKHADKELFVY</sequence>
<proteinExistence type="inferred from homology"/>
<evidence type="ECO:0000256" key="6">
    <source>
        <dbReference type="RuleBase" id="RU368069"/>
    </source>
</evidence>
<dbReference type="InterPro" id="IPR056603">
    <property type="entry name" value="HTH_NPRL3"/>
</dbReference>
<keyword evidence="6" id="KW-0732">Signal</keyword>
<protein>
    <recommendedName>
        <fullName evidence="6">GATOR complex protein NPRL3</fullName>
    </recommendedName>
    <alternativeName>
        <fullName evidence="6">Nitrogen permease regulator 3-like protein</fullName>
    </alternativeName>
</protein>
<evidence type="ECO:0000256" key="1">
    <source>
        <dbReference type="ARBA" id="ARBA00004141"/>
    </source>
</evidence>
<dbReference type="InterPro" id="IPR005365">
    <property type="entry name" value="Npr3"/>
</dbReference>
<dbReference type="EMBL" id="KL367573">
    <property type="protein sequence ID" value="KFD63438.1"/>
    <property type="molecule type" value="Genomic_DNA"/>
</dbReference>
<comment type="similarity">
    <text evidence="2">Belongs to the EMC3 family.</text>
</comment>
<dbReference type="Pfam" id="PF01956">
    <property type="entry name" value="EMC3_TMCO1"/>
    <property type="match status" value="1"/>
</dbReference>
<feature type="domain" description="GATOR1 complex protein NPRL3 C-terminal HTH" evidence="8">
    <location>
        <begin position="463"/>
        <end position="510"/>
    </location>
</feature>
<dbReference type="Proteomes" id="UP000030758">
    <property type="component" value="Unassembled WGS sequence"/>
</dbReference>
<evidence type="ECO:0000256" key="7">
    <source>
        <dbReference type="SAM" id="Phobius"/>
    </source>
</evidence>
<evidence type="ECO:0000256" key="4">
    <source>
        <dbReference type="ARBA" id="ARBA00022989"/>
    </source>
</evidence>
<accession>A0A085N1U2</accession>
<dbReference type="GO" id="GO:0072546">
    <property type="term" value="C:EMC complex"/>
    <property type="evidence" value="ECO:0007669"/>
    <property type="project" value="TreeGrafter"/>
</dbReference>
<dbReference type="GO" id="GO:0034975">
    <property type="term" value="P:protein folding in endoplasmic reticulum"/>
    <property type="evidence" value="ECO:0007669"/>
    <property type="project" value="TreeGrafter"/>
</dbReference>
<reference evidence="9" key="1">
    <citation type="journal article" date="2014" name="Nat. Genet.">
        <title>Genome and transcriptome of the porcine whipworm Trichuris suis.</title>
        <authorList>
            <person name="Jex A.R."/>
            <person name="Nejsum P."/>
            <person name="Schwarz E.M."/>
            <person name="Hu L."/>
            <person name="Young N.D."/>
            <person name="Hall R.S."/>
            <person name="Korhonen P.K."/>
            <person name="Liao S."/>
            <person name="Thamsborg S."/>
            <person name="Xia J."/>
            <person name="Xu P."/>
            <person name="Wang S."/>
            <person name="Scheerlinck J.P."/>
            <person name="Hofmann A."/>
            <person name="Sternberg P.W."/>
            <person name="Wang J."/>
            <person name="Gasser R.B."/>
        </authorList>
    </citation>
    <scope>NUCLEOTIDE SEQUENCE [LARGE SCALE GENOMIC DNA]</scope>
    <source>
        <strain evidence="9">DCEP-RM93F</strain>
    </source>
</reference>
<dbReference type="InterPro" id="IPR002809">
    <property type="entry name" value="EMC3/TMCO1"/>
</dbReference>
<comment type="subcellular location">
    <subcellularLocation>
        <location evidence="6">Lysosome</location>
    </subcellularLocation>
    <subcellularLocation>
        <location evidence="1">Membrane</location>
        <topology evidence="1">Multi-pass membrane protein</topology>
    </subcellularLocation>
</comment>
<feature type="transmembrane region" description="Helical" evidence="7">
    <location>
        <begin position="580"/>
        <end position="599"/>
    </location>
</feature>
<evidence type="ECO:0000256" key="5">
    <source>
        <dbReference type="ARBA" id="ARBA00023136"/>
    </source>
</evidence>
<evidence type="ECO:0000256" key="3">
    <source>
        <dbReference type="ARBA" id="ARBA00022692"/>
    </source>
</evidence>
<comment type="similarity">
    <text evidence="6">Belongs to the NPR3 family.</text>
</comment>
<keyword evidence="6" id="KW-0458">Lysosome</keyword>
<dbReference type="Pfam" id="PF03666">
    <property type="entry name" value="NPR3"/>
    <property type="match status" value="1"/>
</dbReference>
<evidence type="ECO:0000313" key="9">
    <source>
        <dbReference type="EMBL" id="KFD63438.1"/>
    </source>
</evidence>
<keyword evidence="4 7" id="KW-1133">Transmembrane helix</keyword>
<dbReference type="Pfam" id="PF24064">
    <property type="entry name" value="HTH_NPRL3"/>
    <property type="match status" value="1"/>
</dbReference>
<dbReference type="AlphaFoldDB" id="A0A085N1U2"/>